<organism evidence="2 3">
    <name type="scientific">Klebsiella pneumoniae</name>
    <dbReference type="NCBI Taxonomy" id="573"/>
    <lineage>
        <taxon>Bacteria</taxon>
        <taxon>Pseudomonadati</taxon>
        <taxon>Pseudomonadota</taxon>
        <taxon>Gammaproteobacteria</taxon>
        <taxon>Enterobacterales</taxon>
        <taxon>Enterobacteriaceae</taxon>
        <taxon>Klebsiella/Raoultella group</taxon>
        <taxon>Klebsiella</taxon>
        <taxon>Klebsiella pneumoniae complex</taxon>
    </lineage>
</organism>
<keyword evidence="1" id="KW-0472">Membrane</keyword>
<evidence type="ECO:0000256" key="1">
    <source>
        <dbReference type="SAM" id="Phobius"/>
    </source>
</evidence>
<protein>
    <submittedName>
        <fullName evidence="2">Uncharacterized protein</fullName>
    </submittedName>
</protein>
<dbReference type="AlphaFoldDB" id="A0A3S4GFI5"/>
<dbReference type="EMBL" id="LR134162">
    <property type="protein sequence ID" value="VEB03217.1"/>
    <property type="molecule type" value="Genomic_DNA"/>
</dbReference>
<keyword evidence="1" id="KW-0812">Transmembrane</keyword>
<gene>
    <name evidence="2" type="ORF">NCTC13635_03469</name>
</gene>
<dbReference type="Proteomes" id="UP000282433">
    <property type="component" value="Chromosome"/>
</dbReference>
<evidence type="ECO:0000313" key="2">
    <source>
        <dbReference type="EMBL" id="VEB03217.1"/>
    </source>
</evidence>
<accession>A0A3S4GFI5</accession>
<evidence type="ECO:0000313" key="3">
    <source>
        <dbReference type="Proteomes" id="UP000282433"/>
    </source>
</evidence>
<keyword evidence="1" id="KW-1133">Transmembrane helix</keyword>
<feature type="transmembrane region" description="Helical" evidence="1">
    <location>
        <begin position="27"/>
        <end position="46"/>
    </location>
</feature>
<sequence>MQSLQRRRRRAENYRDLLAVGAPYRQVAGMVAPAFLLLVGAVMLFVDDDDAEIFKWG</sequence>
<proteinExistence type="predicted"/>
<reference evidence="2 3" key="1">
    <citation type="submission" date="2018-12" db="EMBL/GenBank/DDBJ databases">
        <authorList>
            <consortium name="Pathogen Informatics"/>
        </authorList>
    </citation>
    <scope>NUCLEOTIDE SEQUENCE [LARGE SCALE GENOMIC DNA]</scope>
    <source>
        <strain evidence="2 3">NCTC13635</strain>
    </source>
</reference>
<name>A0A3S4GFI5_KLEPN</name>